<dbReference type="InterPro" id="IPR049916">
    <property type="entry name" value="WDR72-like"/>
</dbReference>
<evidence type="ECO:0000256" key="5">
    <source>
        <dbReference type="SAM" id="MobiDB-lite"/>
    </source>
</evidence>
<dbReference type="PROSITE" id="PS50082">
    <property type="entry name" value="WD_REPEATS_2"/>
    <property type="match status" value="4"/>
</dbReference>
<keyword evidence="4" id="KW-0175">Coiled coil</keyword>
<dbReference type="EMBL" id="HACG01035384">
    <property type="protein sequence ID" value="CEK82249.1"/>
    <property type="molecule type" value="Transcribed_RNA"/>
</dbReference>
<feature type="region of interest" description="Disordered" evidence="5">
    <location>
        <begin position="1200"/>
        <end position="1219"/>
    </location>
</feature>
<evidence type="ECO:0000256" key="4">
    <source>
        <dbReference type="SAM" id="Coils"/>
    </source>
</evidence>
<dbReference type="GO" id="GO:0005737">
    <property type="term" value="C:cytoplasm"/>
    <property type="evidence" value="ECO:0007669"/>
    <property type="project" value="TreeGrafter"/>
</dbReference>
<reference evidence="6" key="1">
    <citation type="submission" date="2014-12" db="EMBL/GenBank/DDBJ databases">
        <title>Insight into the proteome of Arion vulgaris.</title>
        <authorList>
            <person name="Aradska J."/>
            <person name="Bulat T."/>
            <person name="Smidak R."/>
            <person name="Sarate P."/>
            <person name="Gangsoo J."/>
            <person name="Sialana F."/>
            <person name="Bilban M."/>
            <person name="Lubec G."/>
        </authorList>
    </citation>
    <scope>NUCLEOTIDE SEQUENCE</scope>
    <source>
        <tissue evidence="6">Skin</tissue>
    </source>
</reference>
<proteinExistence type="predicted"/>
<dbReference type="InterPro" id="IPR036322">
    <property type="entry name" value="WD40_repeat_dom_sf"/>
</dbReference>
<dbReference type="SUPFAM" id="SSF50978">
    <property type="entry name" value="WD40 repeat-like"/>
    <property type="match status" value="2"/>
</dbReference>
<feature type="region of interest" description="Disordered" evidence="5">
    <location>
        <begin position="889"/>
        <end position="968"/>
    </location>
</feature>
<dbReference type="InterPro" id="IPR015943">
    <property type="entry name" value="WD40/YVTN_repeat-like_dom_sf"/>
</dbReference>
<feature type="repeat" description="WD" evidence="3">
    <location>
        <begin position="23"/>
        <end position="49"/>
    </location>
</feature>
<dbReference type="InterPro" id="IPR001680">
    <property type="entry name" value="WD40_rpt"/>
</dbReference>
<feature type="compositionally biased region" description="Basic and acidic residues" evidence="5">
    <location>
        <begin position="1200"/>
        <end position="1214"/>
    </location>
</feature>
<sequence length="1559" mass="171593">MSSGSSLVVPMVLWGRYAPTHCVSAILMTPDGKYIVTGCNDGQICIWDVLEHFQVAARNMLFGHTAAISCLAMGSEHKDRCYIVSSSENGEMCLWDVSDGRCIENSKMDKVHSDIASYHLKSAKTLRLVCNGYYDEIVVIDPLNLEIVYSLVARVESDWISACCVISPQNREDDVILAITNSGTVKVWTLTSPEPKGTKILENESKQIRCLNAQTLRCCPGNLRTVLIVCSKYWQVYNFASRKADNQDVIYDASDFTLLCSESNRRGERWTGGDFLGVDRVIVWSNEGRGYLYKLPTNLLKGKAVISANPEHSDYHKPYNQTSVHAYYVLDIFSEHKPLDCSPALTYVSYGGGDKVVHLMLRGDSDGRVTVWALPQVSEKQMTLVRQESFDRLPALSPKSSTTLQDSWNVLSTPPPGILDGLFSDNAEEKDVYVTATIYIPSQGKLVCGRSNGTIIIVPAIDCIKQQLLILNKPTNISPKVLSGHHGRVTCLLYPFNESARYEPHHLLSGGADFSVILWDVNSGIKIYTFTVHGGSLTQITVPPGNCNPRILSCVCSVAGDHSVALLSLKERKCLLLASRHLYPVKMIKWRPLDDFMLVQTKDGVVTVWQMETGHLDRVIDGKTAEDVLSNCDENATPVEALTNPSITLAQALKRRNLATFRNLAQQKLNIQAQPNQPSQGIKSDFMKPTGFPLLIQGVKTNTRDPDAHVLFYDTEALIVHLLTEEYAMLSPAELEARGMNIPQSEKSAFQSEITEAQQKLAGLLAKAKEKAETMGQKLQGKMDSLPSVSLGASQSNNPIQTQPSSVQKRPEAIPLHESLSMAIGELFMSCLHAWNLDPHLDDLCLTKLGLHKPKCPISFGLLSHRGHMSLMLPGWHRHQNLIGGVVRKSSVSGGSGEVAPTPLQQKVSIVPVGSDSPSETDNDGNTTRLQDASQLSGGVSDQSNANRSPQPPPRQSPSRRTSSVISYQQQARDFSTKLRWQISSAVTTQHLLSVISVANTLMGMSRAVFLPELLQPLLRNRQESVSGNYGFDSLESTGPSEAESAEAMATLQAQIKQGWSLLAALHCVLLPELVGPDHYQCPQLEMLARRWQDRCLEIREAAQALLLAELRRIKNEGRKKLLDKWAPFLPSYVDPELSLLSSSAGGHKEGADDDDDEDEEGILAGDIPVHKLSVSFESRRKQATAIVMLGVIGAEFGHEMEPSRTKPGEETKKPKGKGTVDGFSLTNYSLARHTSKALTFLLLQPPSPKLPAHTPIRRAAIDLIGRGFTVWEPYLDVSSVLLGLLELSIDSNKLIPRNEFEYNTRPIVIGTTYGLPLSPAADACRSARHALSLIATARPPAFVITMAKEVARYNALAQNAQHPNAHLQNIILVRASAEILHIIELLVEKIPNDVADLIVEAMDVTMFCLDITALKAKGLPELFPAICRFSMVAYCQHTKRVWVGARNGNLALYELKQHAKCQMITAHHGAITAVSINQDGKYLATFSHVDNKLKFWQTASTSLFGIGSQQTKQIRSYATPAISVSPVSNILKLVRLVWIDKAVVVLLTVDGQELKYSV</sequence>
<dbReference type="Gene3D" id="2.130.10.10">
    <property type="entry name" value="YVTN repeat-like/Quinoprotein amine dehydrogenase"/>
    <property type="match status" value="3"/>
</dbReference>
<dbReference type="PANTHER" id="PTHR44099">
    <property type="entry name" value="RABCONNECTIN-3B, ISOFORM A"/>
    <property type="match status" value="1"/>
</dbReference>
<feature type="repeat" description="WD" evidence="3">
    <location>
        <begin position="482"/>
        <end position="529"/>
    </location>
</feature>
<accession>A0A0B7AMI3</accession>
<dbReference type="SMART" id="SM00320">
    <property type="entry name" value="WD40"/>
    <property type="match status" value="7"/>
</dbReference>
<evidence type="ECO:0000256" key="1">
    <source>
        <dbReference type="ARBA" id="ARBA00022574"/>
    </source>
</evidence>
<dbReference type="PANTHER" id="PTHR44099:SF4">
    <property type="entry name" value="RABCONNECTIN-3B, ISOFORM A"/>
    <property type="match status" value="1"/>
</dbReference>
<gene>
    <name evidence="6" type="primary">ORF130457</name>
</gene>
<dbReference type="PROSITE" id="PS00678">
    <property type="entry name" value="WD_REPEATS_1"/>
    <property type="match status" value="3"/>
</dbReference>
<feature type="coiled-coil region" evidence="4">
    <location>
        <begin position="747"/>
        <end position="774"/>
    </location>
</feature>
<protein>
    <recommendedName>
        <fullName evidence="7">WD repeat-containing protein 7</fullName>
    </recommendedName>
</protein>
<feature type="compositionally biased region" description="Polar residues" evidence="5">
    <location>
        <begin position="916"/>
        <end position="947"/>
    </location>
</feature>
<dbReference type="InterPro" id="IPR019775">
    <property type="entry name" value="WD40_repeat_CS"/>
</dbReference>
<evidence type="ECO:0000313" key="6">
    <source>
        <dbReference type="EMBL" id="CEK82249.1"/>
    </source>
</evidence>
<evidence type="ECO:0000256" key="3">
    <source>
        <dbReference type="PROSITE-ProRule" id="PRU00221"/>
    </source>
</evidence>
<dbReference type="Pfam" id="PF00400">
    <property type="entry name" value="WD40"/>
    <property type="match status" value="4"/>
</dbReference>
<dbReference type="PROSITE" id="PS50294">
    <property type="entry name" value="WD_REPEATS_REGION"/>
    <property type="match status" value="1"/>
</dbReference>
<evidence type="ECO:0000256" key="2">
    <source>
        <dbReference type="ARBA" id="ARBA00022737"/>
    </source>
</evidence>
<evidence type="ECO:0008006" key="7">
    <source>
        <dbReference type="Google" id="ProtNLM"/>
    </source>
</evidence>
<organism evidence="6">
    <name type="scientific">Arion vulgaris</name>
    <dbReference type="NCBI Taxonomy" id="1028688"/>
    <lineage>
        <taxon>Eukaryota</taxon>
        <taxon>Metazoa</taxon>
        <taxon>Spiralia</taxon>
        <taxon>Lophotrochozoa</taxon>
        <taxon>Mollusca</taxon>
        <taxon>Gastropoda</taxon>
        <taxon>Heterobranchia</taxon>
        <taxon>Euthyneura</taxon>
        <taxon>Panpulmonata</taxon>
        <taxon>Eupulmonata</taxon>
        <taxon>Stylommatophora</taxon>
        <taxon>Helicina</taxon>
        <taxon>Arionoidea</taxon>
        <taxon>Arionidae</taxon>
        <taxon>Arion</taxon>
    </lineage>
</organism>
<keyword evidence="2" id="KW-0677">Repeat</keyword>
<feature type="repeat" description="WD" evidence="3">
    <location>
        <begin position="61"/>
        <end position="105"/>
    </location>
</feature>
<feature type="repeat" description="WD" evidence="3">
    <location>
        <begin position="578"/>
        <end position="619"/>
    </location>
</feature>
<name>A0A0B7AMI3_9EUPU</name>
<keyword evidence="1 3" id="KW-0853">WD repeat</keyword>